<gene>
    <name evidence="1" type="ORF">EGR_10032</name>
</gene>
<organism evidence="1 2">
    <name type="scientific">Echinococcus granulosus</name>
    <name type="common">Hydatid tapeworm</name>
    <dbReference type="NCBI Taxonomy" id="6210"/>
    <lineage>
        <taxon>Eukaryota</taxon>
        <taxon>Metazoa</taxon>
        <taxon>Spiralia</taxon>
        <taxon>Lophotrochozoa</taxon>
        <taxon>Platyhelminthes</taxon>
        <taxon>Cestoda</taxon>
        <taxon>Eucestoda</taxon>
        <taxon>Cyclophyllidea</taxon>
        <taxon>Taeniidae</taxon>
        <taxon>Echinococcus</taxon>
        <taxon>Echinococcus granulosus group</taxon>
    </lineage>
</organism>
<reference evidence="1 2" key="1">
    <citation type="journal article" date="2013" name="Nat. Genet.">
        <title>The genome of the hydatid tapeworm Echinococcus granulosus.</title>
        <authorList>
            <person name="Zheng H."/>
            <person name="Zhang W."/>
            <person name="Zhang L."/>
            <person name="Zhang Z."/>
            <person name="Li J."/>
            <person name="Lu G."/>
            <person name="Zhu Y."/>
            <person name="Wang Y."/>
            <person name="Huang Y."/>
            <person name="Liu J."/>
            <person name="Kang H."/>
            <person name="Chen J."/>
            <person name="Wang L."/>
            <person name="Chen A."/>
            <person name="Yu S."/>
            <person name="Gao Z."/>
            <person name="Jin L."/>
            <person name="Gu W."/>
            <person name="Wang Z."/>
            <person name="Zhao L."/>
            <person name="Shi B."/>
            <person name="Wen H."/>
            <person name="Lin R."/>
            <person name="Jones M.K."/>
            <person name="Brejova B."/>
            <person name="Vinar T."/>
            <person name="Zhao G."/>
            <person name="McManus D.P."/>
            <person name="Chen Z."/>
            <person name="Zhou Y."/>
            <person name="Wang S."/>
        </authorList>
    </citation>
    <scope>NUCLEOTIDE SEQUENCE [LARGE SCALE GENOMIC DNA]</scope>
</reference>
<dbReference type="GeneID" id="36345747"/>
<accession>W6U244</accession>
<keyword evidence="2" id="KW-1185">Reference proteome</keyword>
<proteinExistence type="predicted"/>
<name>W6U244_ECHGR</name>
<dbReference type="EMBL" id="APAU02000184">
    <property type="protein sequence ID" value="EUB55123.1"/>
    <property type="molecule type" value="Genomic_DNA"/>
</dbReference>
<evidence type="ECO:0000313" key="2">
    <source>
        <dbReference type="Proteomes" id="UP000019149"/>
    </source>
</evidence>
<sequence length="101" mass="11528">MNLEEALSEDLRMALERAECLSPERLARHIEKTVSRGGSESSFQAEKRIPTGLFVFIHCCRRYVSLTTHCLCGETEVEAKAKAKAEVVEVEVEVRDMERTW</sequence>
<dbReference type="RefSeq" id="XP_024346319.1">
    <property type="nucleotide sequence ID" value="XM_024499281.1"/>
</dbReference>
<dbReference type="CTD" id="36345747"/>
<comment type="caution">
    <text evidence="1">The sequence shown here is derived from an EMBL/GenBank/DDBJ whole genome shotgun (WGS) entry which is preliminary data.</text>
</comment>
<dbReference type="KEGG" id="egl:EGR_10032"/>
<evidence type="ECO:0000313" key="1">
    <source>
        <dbReference type="EMBL" id="EUB55123.1"/>
    </source>
</evidence>
<dbReference type="Proteomes" id="UP000019149">
    <property type="component" value="Unassembled WGS sequence"/>
</dbReference>
<dbReference type="AlphaFoldDB" id="W6U244"/>
<protein>
    <submittedName>
        <fullName evidence="1">Uncharacterized protein</fullName>
    </submittedName>
</protein>